<evidence type="ECO:0000313" key="2">
    <source>
        <dbReference type="EMBL" id="CAJ1385179.1"/>
    </source>
</evidence>
<accession>A0AA36ICY3</accession>
<proteinExistence type="predicted"/>
<name>A0AA36ICY3_9DINO</name>
<comment type="caution">
    <text evidence="2">The sequence shown here is derived from an EMBL/GenBank/DDBJ whole genome shotgun (WGS) entry which is preliminary data.</text>
</comment>
<dbReference type="AlphaFoldDB" id="A0AA36ICY3"/>
<keyword evidence="3" id="KW-1185">Reference proteome</keyword>
<feature type="region of interest" description="Disordered" evidence="1">
    <location>
        <begin position="93"/>
        <end position="114"/>
    </location>
</feature>
<organism evidence="2 3">
    <name type="scientific">Effrenium voratum</name>
    <dbReference type="NCBI Taxonomy" id="2562239"/>
    <lineage>
        <taxon>Eukaryota</taxon>
        <taxon>Sar</taxon>
        <taxon>Alveolata</taxon>
        <taxon>Dinophyceae</taxon>
        <taxon>Suessiales</taxon>
        <taxon>Symbiodiniaceae</taxon>
        <taxon>Effrenium</taxon>
    </lineage>
</organism>
<feature type="region of interest" description="Disordered" evidence="1">
    <location>
        <begin position="54"/>
        <end position="78"/>
    </location>
</feature>
<gene>
    <name evidence="2" type="ORF">EVOR1521_LOCUS11834</name>
</gene>
<protein>
    <submittedName>
        <fullName evidence="2">Uncharacterized protein</fullName>
    </submittedName>
</protein>
<evidence type="ECO:0000313" key="3">
    <source>
        <dbReference type="Proteomes" id="UP001178507"/>
    </source>
</evidence>
<evidence type="ECO:0000256" key="1">
    <source>
        <dbReference type="SAM" id="MobiDB-lite"/>
    </source>
</evidence>
<reference evidence="2" key="1">
    <citation type="submission" date="2023-08" db="EMBL/GenBank/DDBJ databases">
        <authorList>
            <person name="Chen Y."/>
            <person name="Shah S."/>
            <person name="Dougan E. K."/>
            <person name="Thang M."/>
            <person name="Chan C."/>
        </authorList>
    </citation>
    <scope>NUCLEOTIDE SEQUENCE</scope>
</reference>
<feature type="region of interest" description="Disordered" evidence="1">
    <location>
        <begin position="1"/>
        <end position="23"/>
    </location>
</feature>
<dbReference type="Proteomes" id="UP001178507">
    <property type="component" value="Unassembled WGS sequence"/>
</dbReference>
<dbReference type="EMBL" id="CAUJNA010001202">
    <property type="protein sequence ID" value="CAJ1385179.1"/>
    <property type="molecule type" value="Genomic_DNA"/>
</dbReference>
<sequence>MATARTWAKIRPEKPAERPPGPRYYRHWGSHYRGKPAVGMGNFELWRGRFLEGPPRTVTGPWPRRPVDPPTPDPVAEDWDDLSAMHAMSAMPKEAAQSSRCPESVLARPRPGERKERNIAVQELGILPLPKSQPPSFGYGVPAVLKPLPPCAAAAGEEAVDIPPEERFRTTYKDKFQAAPASTTHTPEYFPVRFVPAGNRHVKEMALNMLGAHVARAG</sequence>